<gene>
    <name evidence="14" type="primary">ATP8</name>
</gene>
<dbReference type="GeneID" id="39338046"/>
<comment type="similarity">
    <text evidence="2 12">Belongs to the ATPase protein 8 family.</text>
</comment>
<protein>
    <recommendedName>
        <fullName evidence="12">ATP synthase complex subunit 8</fullName>
    </recommendedName>
</protein>
<evidence type="ECO:0000256" key="12">
    <source>
        <dbReference type="RuleBase" id="RU003661"/>
    </source>
</evidence>
<dbReference type="GO" id="GO:0015986">
    <property type="term" value="P:proton motive force-driven ATP synthesis"/>
    <property type="evidence" value="ECO:0007669"/>
    <property type="project" value="InterPro"/>
</dbReference>
<comment type="subunit">
    <text evidence="3">F-type ATPases have 2 components, CF(1) - the catalytic core - and CF(0) - the membrane proton channel.</text>
</comment>
<keyword evidence="7 12" id="KW-0375">Hydrogen ion transport</keyword>
<keyword evidence="5 12" id="KW-0138">CF(0)</keyword>
<evidence type="ECO:0000256" key="8">
    <source>
        <dbReference type="ARBA" id="ARBA00022989"/>
    </source>
</evidence>
<evidence type="ECO:0000256" key="3">
    <source>
        <dbReference type="ARBA" id="ARBA00011291"/>
    </source>
</evidence>
<accession>A0A411DA22</accession>
<evidence type="ECO:0000256" key="10">
    <source>
        <dbReference type="ARBA" id="ARBA00023128"/>
    </source>
</evidence>
<organism evidence="14">
    <name type="scientific">Chaetocnema pelagica</name>
    <dbReference type="NCBI Taxonomy" id="1425542"/>
    <lineage>
        <taxon>Eukaryota</taxon>
        <taxon>Metazoa</taxon>
        <taxon>Ecdysozoa</taxon>
        <taxon>Arthropoda</taxon>
        <taxon>Hexapoda</taxon>
        <taxon>Insecta</taxon>
        <taxon>Pterygota</taxon>
        <taxon>Neoptera</taxon>
        <taxon>Endopterygota</taxon>
        <taxon>Coleoptera</taxon>
        <taxon>Polyphaga</taxon>
        <taxon>Cucujiformia</taxon>
        <taxon>Chrysomeloidea</taxon>
        <taxon>Chrysomelidae</taxon>
        <taxon>Galerucinae</taxon>
        <taxon>Alticini</taxon>
        <taxon>Chaetocnemina</taxon>
        <taxon>Chaetocnema</taxon>
    </lineage>
</organism>
<reference evidence="14" key="1">
    <citation type="submission" date="2017-09" db="EMBL/GenBank/DDBJ databases">
        <authorList>
            <person name="Nie R.E."/>
            <person name="Breeschoten T."/>
            <person name="Timmermans M.J.T.N."/>
            <person name="Nadein K."/>
            <person name="Xue H.J."/>
            <person name="Bai M."/>
            <person name="Huang Y."/>
            <person name="Yang X.Ke."/>
            <person name="Vogler A.P."/>
        </authorList>
    </citation>
    <scope>NUCLEOTIDE SEQUENCE</scope>
</reference>
<evidence type="ECO:0000256" key="11">
    <source>
        <dbReference type="ARBA" id="ARBA00023136"/>
    </source>
</evidence>
<evidence type="ECO:0000256" key="13">
    <source>
        <dbReference type="SAM" id="Phobius"/>
    </source>
</evidence>
<dbReference type="InterPro" id="IPR001421">
    <property type="entry name" value="ATP8_metazoa"/>
</dbReference>
<reference evidence="14" key="2">
    <citation type="journal article" date="2018" name="Cladistics">
        <title>The phylogeny of Galerucinae (Coleoptera: Chrysomelidae) and the performance of mitochondrial genomes in phylogenetic inference compared to nuclear rRNA genes.</title>
        <authorList>
            <person name="Nie R.-E."/>
            <person name="Breeschoten T."/>
            <person name="Timmermans M.J.T.N."/>
            <person name="Nadein K."/>
            <person name="Xue H.-J."/>
            <person name="Bai M."/>
            <person name="Huang Y."/>
            <person name="Yang X.-K."/>
            <person name="Vogler A.P."/>
        </authorList>
    </citation>
    <scope>NUCLEOTIDE SEQUENCE</scope>
</reference>
<dbReference type="GO" id="GO:0031966">
    <property type="term" value="C:mitochondrial membrane"/>
    <property type="evidence" value="ECO:0007669"/>
    <property type="project" value="UniProtKB-SubCell"/>
</dbReference>
<evidence type="ECO:0000256" key="5">
    <source>
        <dbReference type="ARBA" id="ARBA00022547"/>
    </source>
</evidence>
<dbReference type="CTD" id="4509"/>
<dbReference type="AlphaFoldDB" id="A0A411DA22"/>
<keyword evidence="8 13" id="KW-1133">Transmembrane helix</keyword>
<keyword evidence="10 12" id="KW-0496">Mitochondrion</keyword>
<evidence type="ECO:0000256" key="6">
    <source>
        <dbReference type="ARBA" id="ARBA00022692"/>
    </source>
</evidence>
<dbReference type="Pfam" id="PF00895">
    <property type="entry name" value="ATP-synt_8"/>
    <property type="match status" value="1"/>
</dbReference>
<evidence type="ECO:0000256" key="9">
    <source>
        <dbReference type="ARBA" id="ARBA00023065"/>
    </source>
</evidence>
<evidence type="ECO:0000256" key="7">
    <source>
        <dbReference type="ARBA" id="ARBA00022781"/>
    </source>
</evidence>
<dbReference type="EMBL" id="MG021087">
    <property type="protein sequence ID" value="QAY82057.1"/>
    <property type="molecule type" value="Genomic_DNA"/>
</dbReference>
<evidence type="ECO:0000256" key="4">
    <source>
        <dbReference type="ARBA" id="ARBA00022448"/>
    </source>
</evidence>
<comment type="subcellular location">
    <subcellularLocation>
        <location evidence="1 12">Mitochondrion membrane</location>
        <topology evidence="1 12">Single-pass membrane protein</topology>
    </subcellularLocation>
</comment>
<dbReference type="GO" id="GO:0045259">
    <property type="term" value="C:proton-transporting ATP synthase complex"/>
    <property type="evidence" value="ECO:0007669"/>
    <property type="project" value="UniProtKB-KW"/>
</dbReference>
<keyword evidence="6 12" id="KW-0812">Transmembrane</keyword>
<evidence type="ECO:0000256" key="2">
    <source>
        <dbReference type="ARBA" id="ARBA00008892"/>
    </source>
</evidence>
<keyword evidence="9 12" id="KW-0406">Ion transport</keyword>
<dbReference type="GO" id="GO:0015078">
    <property type="term" value="F:proton transmembrane transporter activity"/>
    <property type="evidence" value="ECO:0007669"/>
    <property type="project" value="InterPro"/>
</dbReference>
<evidence type="ECO:0000313" key="14">
    <source>
        <dbReference type="EMBL" id="QAY82057.1"/>
    </source>
</evidence>
<evidence type="ECO:0000256" key="1">
    <source>
        <dbReference type="ARBA" id="ARBA00004304"/>
    </source>
</evidence>
<dbReference type="RefSeq" id="YP_009564670.1">
    <property type="nucleotide sequence ID" value="NC_041170.1"/>
</dbReference>
<sequence length="51" mass="6411">MPQMMPLNWLSLMFLFIMIFYCFSNMNYFNFLSLSKKEEIKKSPMIFNWKW</sequence>
<name>A0A411DA22_9CUCU</name>
<geneLocation type="mitochondrion" evidence="14"/>
<keyword evidence="4 12" id="KW-0813">Transport</keyword>
<proteinExistence type="inferred from homology"/>
<keyword evidence="11 13" id="KW-0472">Membrane</keyword>
<feature type="transmembrane region" description="Helical" evidence="13">
    <location>
        <begin position="12"/>
        <end position="32"/>
    </location>
</feature>